<dbReference type="InterPro" id="IPR029056">
    <property type="entry name" value="Ribokinase-like"/>
</dbReference>
<evidence type="ECO:0000256" key="4">
    <source>
        <dbReference type="ARBA" id="ARBA00022741"/>
    </source>
</evidence>
<dbReference type="PROSITE" id="PS00583">
    <property type="entry name" value="PFKB_KINASES_1"/>
    <property type="match status" value="1"/>
</dbReference>
<evidence type="ECO:0000313" key="15">
    <source>
        <dbReference type="EMBL" id="KAB1210775.1"/>
    </source>
</evidence>
<comment type="pathway">
    <text evidence="1">Glycan biosynthesis; starch biosynthesis.</text>
</comment>
<comment type="caution">
    <text evidence="15">The sequence shown here is derived from an EMBL/GenBank/DDBJ whole genome shotgun (WGS) entry which is preliminary data.</text>
</comment>
<dbReference type="Proteomes" id="UP000516437">
    <property type="component" value="Chromosome 6"/>
</dbReference>
<dbReference type="InterPro" id="IPR011611">
    <property type="entry name" value="PfkB_dom"/>
</dbReference>
<dbReference type="PRINTS" id="PR00990">
    <property type="entry name" value="RIBOKINASE"/>
</dbReference>
<evidence type="ECO:0000256" key="9">
    <source>
        <dbReference type="ARBA" id="ARBA00038887"/>
    </source>
</evidence>
<evidence type="ECO:0000256" key="7">
    <source>
        <dbReference type="ARBA" id="ARBA00023277"/>
    </source>
</evidence>
<name>A0A6A1VE20_9ROSI</name>
<keyword evidence="5 11" id="KW-0418">Kinase</keyword>
<dbReference type="PANTHER" id="PTHR43085">
    <property type="entry name" value="HEXOKINASE FAMILY MEMBER"/>
    <property type="match status" value="1"/>
</dbReference>
<dbReference type="GO" id="GO:0005829">
    <property type="term" value="C:cytosol"/>
    <property type="evidence" value="ECO:0007669"/>
    <property type="project" value="TreeGrafter"/>
</dbReference>
<dbReference type="Pfam" id="PF00294">
    <property type="entry name" value="PfkB"/>
    <property type="match status" value="1"/>
</dbReference>
<evidence type="ECO:0000256" key="8">
    <source>
        <dbReference type="ARBA" id="ARBA00037195"/>
    </source>
</evidence>
<dbReference type="OrthoDB" id="415590at2759"/>
<dbReference type="FunFam" id="3.40.1190.20:FF:000005">
    <property type="entry name" value="Probable fructokinase-2"/>
    <property type="match status" value="1"/>
</dbReference>
<dbReference type="GO" id="GO:0006000">
    <property type="term" value="P:fructose metabolic process"/>
    <property type="evidence" value="ECO:0007669"/>
    <property type="project" value="TreeGrafter"/>
</dbReference>
<feature type="coiled-coil region" evidence="12">
    <location>
        <begin position="313"/>
        <end position="400"/>
    </location>
</feature>
<feature type="region of interest" description="Disordered" evidence="13">
    <location>
        <begin position="466"/>
        <end position="526"/>
    </location>
</feature>
<dbReference type="SUPFAM" id="SSF53613">
    <property type="entry name" value="Ribokinase-like"/>
    <property type="match status" value="1"/>
</dbReference>
<evidence type="ECO:0000256" key="3">
    <source>
        <dbReference type="ARBA" id="ARBA00022679"/>
    </source>
</evidence>
<evidence type="ECO:0000259" key="14">
    <source>
        <dbReference type="Pfam" id="PF00294"/>
    </source>
</evidence>
<accession>A0A6A1VE20</accession>
<dbReference type="InterPro" id="IPR002173">
    <property type="entry name" value="Carboh/pur_kinase_PfkB_CS"/>
</dbReference>
<dbReference type="GO" id="GO:0005524">
    <property type="term" value="F:ATP binding"/>
    <property type="evidence" value="ECO:0007669"/>
    <property type="project" value="UniProtKB-KW"/>
</dbReference>
<sequence>MLIDFVPTVAGVSLAEAPAFKKAPGGAPANVAVGISRLGGFSSFIGKVGDDEFGHMLADILKQNSVDNSGMRFDHKARTALAFVTLRADGEREFLFFRHPSADMLLCESELDINLIKQARIFHYGSISLIGEPCRSTHLAALGVARKSGCILSYDPNLRLPLWPSAEAAQKGIMSIWDQADIIKVSEDEITFLTGGDDPYDDNVVLKKLYHPNLKLLIVTEGSEGCRYYTKEFRGRVVGVKVKPVDTTGAGDAFVSGILNSLASDMNIIQDEKRLREALAFANACGAITVTERGAIPALPTKDAVLQFLSKYIEENYSKIRDVERELTNLTLEMKLTAGPKKAALEHLRKKIEMSTERIRIAKLKEEQAQKAWEAASKAVQDEEAIKQKLCEDLSQLVQESSTAQFSRLEELKRRLEALNPSRASTSVPLDGRAVGPPENSTVINASVPQTTEQVAGVATNILNPASGGNVPVRNGQNQQPSVEGGGGKKKSQFHGRGKGIGAVPKGRGSSAPGWTGAGFDVDGRA</sequence>
<evidence type="ECO:0000256" key="12">
    <source>
        <dbReference type="SAM" id="Coils"/>
    </source>
</evidence>
<reference evidence="15 16" key="1">
    <citation type="journal article" date="2019" name="Plant Biotechnol. J.">
        <title>The red bayberry genome and genetic basis of sex determination.</title>
        <authorList>
            <person name="Jia H.M."/>
            <person name="Jia H.J."/>
            <person name="Cai Q.L."/>
            <person name="Wang Y."/>
            <person name="Zhao H.B."/>
            <person name="Yang W.F."/>
            <person name="Wang G.Y."/>
            <person name="Li Y.H."/>
            <person name="Zhan D.L."/>
            <person name="Shen Y.T."/>
            <person name="Niu Q.F."/>
            <person name="Chang L."/>
            <person name="Qiu J."/>
            <person name="Zhao L."/>
            <person name="Xie H.B."/>
            <person name="Fu W.Y."/>
            <person name="Jin J."/>
            <person name="Li X.W."/>
            <person name="Jiao Y."/>
            <person name="Zhou C.C."/>
            <person name="Tu T."/>
            <person name="Chai C.Y."/>
            <person name="Gao J.L."/>
            <person name="Fan L.J."/>
            <person name="van de Weg E."/>
            <person name="Wang J.Y."/>
            <person name="Gao Z.S."/>
        </authorList>
    </citation>
    <scope>NUCLEOTIDE SEQUENCE [LARGE SCALE GENOMIC DNA]</scope>
    <source>
        <tissue evidence="15">Leaves</tissue>
    </source>
</reference>
<evidence type="ECO:0000256" key="2">
    <source>
        <dbReference type="ARBA" id="ARBA00010688"/>
    </source>
</evidence>
<keyword evidence="16" id="KW-1185">Reference proteome</keyword>
<protein>
    <recommendedName>
        <fullName evidence="9">fructokinase</fullName>
        <ecNumber evidence="9">2.7.1.4</ecNumber>
    </recommendedName>
</protein>
<dbReference type="CDD" id="cd01167">
    <property type="entry name" value="bac_FRK"/>
    <property type="match status" value="1"/>
</dbReference>
<evidence type="ECO:0000313" key="16">
    <source>
        <dbReference type="Proteomes" id="UP000516437"/>
    </source>
</evidence>
<keyword evidence="12" id="KW-0175">Coiled coil</keyword>
<dbReference type="InterPro" id="IPR050306">
    <property type="entry name" value="PfkB_Carbo_kinase"/>
</dbReference>
<evidence type="ECO:0000256" key="6">
    <source>
        <dbReference type="ARBA" id="ARBA00022840"/>
    </source>
</evidence>
<evidence type="ECO:0000256" key="10">
    <source>
        <dbReference type="ARBA" id="ARBA00048451"/>
    </source>
</evidence>
<keyword evidence="4" id="KW-0547">Nucleotide-binding</keyword>
<evidence type="ECO:0000256" key="11">
    <source>
        <dbReference type="RuleBase" id="RU003704"/>
    </source>
</evidence>
<keyword evidence="6" id="KW-0067">ATP-binding</keyword>
<proteinExistence type="inferred from homology"/>
<dbReference type="Gene3D" id="3.40.1190.20">
    <property type="match status" value="1"/>
</dbReference>
<dbReference type="PROSITE" id="PS00584">
    <property type="entry name" value="PFKB_KINASES_2"/>
    <property type="match status" value="1"/>
</dbReference>
<comment type="catalytic activity">
    <reaction evidence="10">
        <text>D-fructose + ATP = D-fructose 6-phosphate + ADP + H(+)</text>
        <dbReference type="Rhea" id="RHEA:16125"/>
        <dbReference type="ChEBI" id="CHEBI:15378"/>
        <dbReference type="ChEBI" id="CHEBI:30616"/>
        <dbReference type="ChEBI" id="CHEBI:37721"/>
        <dbReference type="ChEBI" id="CHEBI:61527"/>
        <dbReference type="ChEBI" id="CHEBI:456216"/>
        <dbReference type="EC" id="2.7.1.4"/>
    </reaction>
</comment>
<evidence type="ECO:0000256" key="5">
    <source>
        <dbReference type="ARBA" id="ARBA00022777"/>
    </source>
</evidence>
<keyword evidence="7" id="KW-0119">Carbohydrate metabolism</keyword>
<dbReference type="GO" id="GO:0008865">
    <property type="term" value="F:fructokinase activity"/>
    <property type="evidence" value="ECO:0007669"/>
    <property type="project" value="UniProtKB-EC"/>
</dbReference>
<keyword evidence="3 11" id="KW-0808">Transferase</keyword>
<organism evidence="15 16">
    <name type="scientific">Morella rubra</name>
    <name type="common">Chinese bayberry</name>
    <dbReference type="NCBI Taxonomy" id="262757"/>
    <lineage>
        <taxon>Eukaryota</taxon>
        <taxon>Viridiplantae</taxon>
        <taxon>Streptophyta</taxon>
        <taxon>Embryophyta</taxon>
        <taxon>Tracheophyta</taxon>
        <taxon>Spermatophyta</taxon>
        <taxon>Magnoliopsida</taxon>
        <taxon>eudicotyledons</taxon>
        <taxon>Gunneridae</taxon>
        <taxon>Pentapetalae</taxon>
        <taxon>rosids</taxon>
        <taxon>fabids</taxon>
        <taxon>Fagales</taxon>
        <taxon>Myricaceae</taxon>
        <taxon>Morella</taxon>
    </lineage>
</organism>
<feature type="compositionally biased region" description="Basic residues" evidence="13">
    <location>
        <begin position="488"/>
        <end position="498"/>
    </location>
</feature>
<dbReference type="AlphaFoldDB" id="A0A6A1VE20"/>
<dbReference type="PANTHER" id="PTHR43085:SF7">
    <property type="entry name" value="FRUCTOKINASE-7-RELATED"/>
    <property type="match status" value="1"/>
</dbReference>
<comment type="similarity">
    <text evidence="2 11">Belongs to the carbohydrate kinase PfkB family.</text>
</comment>
<gene>
    <name evidence="15" type="ORF">CJ030_MR6G019834</name>
</gene>
<comment type="function">
    <text evidence="8">May play an important role in maintaining the flux of carbon towards starch formation.</text>
</comment>
<dbReference type="EMBL" id="RXIC02000024">
    <property type="protein sequence ID" value="KAB1210775.1"/>
    <property type="molecule type" value="Genomic_DNA"/>
</dbReference>
<feature type="domain" description="Carbohydrate kinase PfkB" evidence="14">
    <location>
        <begin position="2"/>
        <end position="301"/>
    </location>
</feature>
<evidence type="ECO:0000256" key="13">
    <source>
        <dbReference type="SAM" id="MobiDB-lite"/>
    </source>
</evidence>
<dbReference type="InterPro" id="IPR002139">
    <property type="entry name" value="Ribo/fructo_kinase"/>
</dbReference>
<dbReference type="EC" id="2.7.1.4" evidence="9"/>
<evidence type="ECO:0000256" key="1">
    <source>
        <dbReference type="ARBA" id="ARBA00004727"/>
    </source>
</evidence>